<dbReference type="InterPro" id="IPR008906">
    <property type="entry name" value="HATC_C_dom"/>
</dbReference>
<evidence type="ECO:0000313" key="2">
    <source>
        <dbReference type="EMBL" id="GBP33986.1"/>
    </source>
</evidence>
<evidence type="ECO:0000313" key="3">
    <source>
        <dbReference type="Proteomes" id="UP000299102"/>
    </source>
</evidence>
<accession>A0A4C1V6G3</accession>
<feature type="domain" description="HAT C-terminal dimerisation" evidence="1">
    <location>
        <begin position="38"/>
        <end position="108"/>
    </location>
</feature>
<gene>
    <name evidence="2" type="ORF">EVAR_24900_1</name>
</gene>
<name>A0A4C1V6G3_EUMVA</name>
<evidence type="ECO:0000259" key="1">
    <source>
        <dbReference type="Pfam" id="PF05699"/>
    </source>
</evidence>
<dbReference type="Pfam" id="PF05699">
    <property type="entry name" value="Dimer_Tnp_hAT"/>
    <property type="match status" value="1"/>
</dbReference>
<comment type="caution">
    <text evidence="2">The sequence shown here is derived from an EMBL/GenBank/DDBJ whole genome shotgun (WGS) entry which is preliminary data.</text>
</comment>
<reference evidence="2 3" key="1">
    <citation type="journal article" date="2019" name="Commun. Biol.">
        <title>The bagworm genome reveals a unique fibroin gene that provides high tensile strength.</title>
        <authorList>
            <person name="Kono N."/>
            <person name="Nakamura H."/>
            <person name="Ohtoshi R."/>
            <person name="Tomita M."/>
            <person name="Numata K."/>
            <person name="Arakawa K."/>
        </authorList>
    </citation>
    <scope>NUCLEOTIDE SEQUENCE [LARGE SCALE GENOMIC DNA]</scope>
</reference>
<dbReference type="Proteomes" id="UP000299102">
    <property type="component" value="Unassembled WGS sequence"/>
</dbReference>
<dbReference type="OrthoDB" id="10063284at2759"/>
<sequence length="120" mass="13396">MKIIPEKSILEKACANLQISLTDGEKYDVSGCELVAELMSLNPLLKDLQSAEPLKVLQLIKKNDWLDIFPNVWTALHILLTIPVTVAKGERSFSKLKLTKTYLRSTVSGKTINQILESCP</sequence>
<dbReference type="GO" id="GO:0046983">
    <property type="term" value="F:protein dimerization activity"/>
    <property type="evidence" value="ECO:0007669"/>
    <property type="project" value="InterPro"/>
</dbReference>
<protein>
    <recommendedName>
        <fullName evidence="1">HAT C-terminal dimerisation domain-containing protein</fullName>
    </recommendedName>
</protein>
<organism evidence="2 3">
    <name type="scientific">Eumeta variegata</name>
    <name type="common">Bagworm moth</name>
    <name type="synonym">Eumeta japonica</name>
    <dbReference type="NCBI Taxonomy" id="151549"/>
    <lineage>
        <taxon>Eukaryota</taxon>
        <taxon>Metazoa</taxon>
        <taxon>Ecdysozoa</taxon>
        <taxon>Arthropoda</taxon>
        <taxon>Hexapoda</taxon>
        <taxon>Insecta</taxon>
        <taxon>Pterygota</taxon>
        <taxon>Neoptera</taxon>
        <taxon>Endopterygota</taxon>
        <taxon>Lepidoptera</taxon>
        <taxon>Glossata</taxon>
        <taxon>Ditrysia</taxon>
        <taxon>Tineoidea</taxon>
        <taxon>Psychidae</taxon>
        <taxon>Oiketicinae</taxon>
        <taxon>Eumeta</taxon>
    </lineage>
</organism>
<dbReference type="EMBL" id="BGZK01000282">
    <property type="protein sequence ID" value="GBP33986.1"/>
    <property type="molecule type" value="Genomic_DNA"/>
</dbReference>
<dbReference type="STRING" id="151549.A0A4C1V6G3"/>
<dbReference type="AlphaFoldDB" id="A0A4C1V6G3"/>
<proteinExistence type="predicted"/>
<keyword evidence="3" id="KW-1185">Reference proteome</keyword>